<comment type="caution">
    <text evidence="3">The sequence shown here is derived from an EMBL/GenBank/DDBJ whole genome shotgun (WGS) entry which is preliminary data.</text>
</comment>
<sequence length="420" mass="45957">MRTYLAARAACIVFLFSGSAAAAVSEEEFAQLRAEMLRLAERVGVLEEENRELRQVAEATVSEVQLARTEAQEAGRTVEEWAPGTTFSGDFRYRYEEIDVESRDIRSRHRLRARFGAVARLSNDVEIGLRLAAGSESPVSGNTTLGSGGTSKDLYLDQAYAKWRPFNGAYVTAGKMKNNFYRPGGAGLAWDSDYTPEGLAFGWSGEQLFINAAAIGLESDSRRDNHTFYYGLQGGARLPVGDTVSITAGAAYFDVPVQGESSFFGDADDFFGNSFNCTDADNCAYLLDYEELELFAELTYSGFAMPLNFYADYIRNLDADTYDTGWLAGARLGKASAAGSWQVGYQYEDVEADSVLALLRDSNVGGGGSDIQGHKLFGSYAVARDWTVGFTVFVDNDAGENRTGSGTDYDRVVFDTIFKY</sequence>
<feature type="chain" id="PRO_5014607177" description="Porin" evidence="2">
    <location>
        <begin position="23"/>
        <end position="420"/>
    </location>
</feature>
<name>A0A2N5Y4H0_9GAMM</name>
<evidence type="ECO:0000313" key="4">
    <source>
        <dbReference type="Proteomes" id="UP000234845"/>
    </source>
</evidence>
<protein>
    <recommendedName>
        <fullName evidence="5">Porin</fullName>
    </recommendedName>
</protein>
<organism evidence="3 4">
    <name type="scientific">Kineobactrum sediminis</name>
    <dbReference type="NCBI Taxonomy" id="1905677"/>
    <lineage>
        <taxon>Bacteria</taxon>
        <taxon>Pseudomonadati</taxon>
        <taxon>Pseudomonadota</taxon>
        <taxon>Gammaproteobacteria</taxon>
        <taxon>Cellvibrionales</taxon>
        <taxon>Halieaceae</taxon>
        <taxon>Kineobactrum</taxon>
    </lineage>
</organism>
<evidence type="ECO:0000313" key="3">
    <source>
        <dbReference type="EMBL" id="PLW83272.1"/>
    </source>
</evidence>
<dbReference type="SUPFAM" id="SSF56935">
    <property type="entry name" value="Porins"/>
    <property type="match status" value="1"/>
</dbReference>
<keyword evidence="1" id="KW-0175">Coiled coil</keyword>
<dbReference type="Proteomes" id="UP000234845">
    <property type="component" value="Unassembled WGS sequence"/>
</dbReference>
<dbReference type="Pfam" id="PF16930">
    <property type="entry name" value="Porin_5"/>
    <property type="match status" value="2"/>
</dbReference>
<evidence type="ECO:0008006" key="5">
    <source>
        <dbReference type="Google" id="ProtNLM"/>
    </source>
</evidence>
<evidence type="ECO:0000256" key="2">
    <source>
        <dbReference type="SAM" id="SignalP"/>
    </source>
</evidence>
<dbReference type="RefSeq" id="WP_101520873.1">
    <property type="nucleotide sequence ID" value="NZ_PKLZ01000003.1"/>
</dbReference>
<dbReference type="OrthoDB" id="5372286at2"/>
<dbReference type="EMBL" id="PKLZ01000003">
    <property type="protein sequence ID" value="PLW83272.1"/>
    <property type="molecule type" value="Genomic_DNA"/>
</dbReference>
<keyword evidence="4" id="KW-1185">Reference proteome</keyword>
<proteinExistence type="predicted"/>
<evidence type="ECO:0000256" key="1">
    <source>
        <dbReference type="SAM" id="Coils"/>
    </source>
</evidence>
<dbReference type="InterPro" id="IPR032638">
    <property type="entry name" value="Porin_5"/>
</dbReference>
<dbReference type="AlphaFoldDB" id="A0A2N5Y4H0"/>
<reference evidence="4" key="1">
    <citation type="submission" date="2017-11" db="EMBL/GenBank/DDBJ databases">
        <title>The draft genome sequence of Chromatocurvus sp. F02.</title>
        <authorList>
            <person name="Du Z.-J."/>
            <person name="Chang Y.-Q."/>
        </authorList>
    </citation>
    <scope>NUCLEOTIDE SEQUENCE [LARGE SCALE GENOMIC DNA]</scope>
    <source>
        <strain evidence="4">F02</strain>
    </source>
</reference>
<feature type="coiled-coil region" evidence="1">
    <location>
        <begin position="22"/>
        <end position="56"/>
    </location>
</feature>
<keyword evidence="2" id="KW-0732">Signal</keyword>
<gene>
    <name evidence="3" type="ORF">CWI75_07650</name>
</gene>
<accession>A0A2N5Y4H0</accession>
<feature type="signal peptide" evidence="2">
    <location>
        <begin position="1"/>
        <end position="22"/>
    </location>
</feature>